<organism evidence="3">
    <name type="scientific">hydrothermal vent metagenome</name>
    <dbReference type="NCBI Taxonomy" id="652676"/>
    <lineage>
        <taxon>unclassified sequences</taxon>
        <taxon>metagenomes</taxon>
        <taxon>ecological metagenomes</taxon>
    </lineage>
</organism>
<comment type="similarity">
    <text evidence="1">Belongs to the short-chain dehydrogenases/reductases (SDR) family.</text>
</comment>
<gene>
    <name evidence="3" type="ORF">MGWOODY_XGa2163</name>
</gene>
<dbReference type="SUPFAM" id="SSF51735">
    <property type="entry name" value="NAD(P)-binding Rossmann-fold domains"/>
    <property type="match status" value="1"/>
</dbReference>
<dbReference type="Pfam" id="PF00106">
    <property type="entry name" value="adh_short"/>
    <property type="match status" value="1"/>
</dbReference>
<dbReference type="InterPro" id="IPR002347">
    <property type="entry name" value="SDR_fam"/>
</dbReference>
<dbReference type="EC" id="1.1.1.100" evidence="3"/>
<evidence type="ECO:0000256" key="1">
    <source>
        <dbReference type="ARBA" id="ARBA00006484"/>
    </source>
</evidence>
<reference evidence="3" key="1">
    <citation type="submission" date="2015-10" db="EMBL/GenBank/DDBJ databases">
        <authorList>
            <person name="Gilbert D.G."/>
        </authorList>
    </citation>
    <scope>NUCLEOTIDE SEQUENCE</scope>
</reference>
<dbReference type="InterPro" id="IPR036291">
    <property type="entry name" value="NAD(P)-bd_dom_sf"/>
</dbReference>
<dbReference type="PANTHER" id="PTHR42760">
    <property type="entry name" value="SHORT-CHAIN DEHYDROGENASES/REDUCTASES FAMILY MEMBER"/>
    <property type="match status" value="1"/>
</dbReference>
<dbReference type="EMBL" id="CZRL01000120">
    <property type="protein sequence ID" value="CUS55095.1"/>
    <property type="molecule type" value="Genomic_DNA"/>
</dbReference>
<dbReference type="PRINTS" id="PR00080">
    <property type="entry name" value="SDRFAMILY"/>
</dbReference>
<sequence>MIDLTGKTILVTGGSRGIGAATVRQLVAQGGSVVVHFGSNLTAAQALAHEFGEPSIHLCQADLTSESETERLWDNAVAWHGRIDVLVNNAGIYEKSPLNLDLDRWLGDWQRTLRINLLAAAQLCRRAVTHFRDIGGGVLINVSSRSGKRGDNIDHLHYGASKAGMLALNRTIARDCAKDNILAYGIAPGFVLTDMVSPVIEEKGLEAMAAMYPTGRVATPEEVANLITFFASGAAPQATGNTIDLSGAAEVT</sequence>
<dbReference type="AlphaFoldDB" id="A0A160TUX5"/>
<evidence type="ECO:0000313" key="3">
    <source>
        <dbReference type="EMBL" id="CUS55095.1"/>
    </source>
</evidence>
<dbReference type="Gene3D" id="3.40.50.720">
    <property type="entry name" value="NAD(P)-binding Rossmann-like Domain"/>
    <property type="match status" value="1"/>
</dbReference>
<dbReference type="GO" id="GO:0004316">
    <property type="term" value="F:3-oxoacyl-[acyl-carrier-protein] reductase (NADPH) activity"/>
    <property type="evidence" value="ECO:0007669"/>
    <property type="project" value="UniProtKB-EC"/>
</dbReference>
<name>A0A160TUX5_9ZZZZ</name>
<evidence type="ECO:0000256" key="2">
    <source>
        <dbReference type="ARBA" id="ARBA00023002"/>
    </source>
</evidence>
<keyword evidence="2 3" id="KW-0560">Oxidoreductase</keyword>
<protein>
    <submittedName>
        <fullName evidence="3">3-oxoacyl-[acyl-carrier protein] reductase</fullName>
        <ecNumber evidence="3">1.1.1.100</ecNumber>
    </submittedName>
</protein>
<proteinExistence type="inferred from homology"/>
<dbReference type="PRINTS" id="PR00081">
    <property type="entry name" value="GDHRDH"/>
</dbReference>
<dbReference type="CDD" id="cd05233">
    <property type="entry name" value="SDR_c"/>
    <property type="match status" value="1"/>
</dbReference>
<dbReference type="FunFam" id="3.40.50.720:FF:000173">
    <property type="entry name" value="3-oxoacyl-[acyl-carrier protein] reductase"/>
    <property type="match status" value="1"/>
</dbReference>
<dbReference type="PANTHER" id="PTHR42760:SF133">
    <property type="entry name" value="3-OXOACYL-[ACYL-CARRIER-PROTEIN] REDUCTASE"/>
    <property type="match status" value="1"/>
</dbReference>
<accession>A0A160TUX5</accession>